<dbReference type="RefSeq" id="WP_010408424.1">
    <property type="nucleotide sequence ID" value="NZ_JAWXXV010000001.1"/>
</dbReference>
<comment type="caution">
    <text evidence="2">The sequence shown here is derived from an EMBL/GenBank/DDBJ whole genome shotgun (WGS) entry which is preliminary data.</text>
</comment>
<keyword evidence="3" id="KW-1185">Reference proteome</keyword>
<dbReference type="EMBL" id="JAWXXV010000001">
    <property type="protein sequence ID" value="MDX5985305.1"/>
    <property type="molecule type" value="Genomic_DNA"/>
</dbReference>
<accession>A0ABU4PTL9</accession>
<protein>
    <submittedName>
        <fullName evidence="2">Uncharacterized protein</fullName>
    </submittedName>
</protein>
<evidence type="ECO:0000313" key="2">
    <source>
        <dbReference type="EMBL" id="MDX5985305.1"/>
    </source>
</evidence>
<evidence type="ECO:0000313" key="3">
    <source>
        <dbReference type="Proteomes" id="UP001279660"/>
    </source>
</evidence>
<name>A0ABU4PTL9_9SPHN</name>
<dbReference type="Proteomes" id="UP001279660">
    <property type="component" value="Unassembled WGS sequence"/>
</dbReference>
<evidence type="ECO:0000256" key="1">
    <source>
        <dbReference type="SAM" id="MobiDB-lite"/>
    </source>
</evidence>
<sequence length="64" mass="6988">MSKTPSDTPIRVAAERGEVLLDGPDGLATSLTPQAAKQSAEHLHRAADLADRRPNEEFPWNHTL</sequence>
<gene>
    <name evidence="2" type="ORF">SIL82_13690</name>
</gene>
<proteinExistence type="predicted"/>
<organism evidence="2 3">
    <name type="scientific">Sphingomonas echinoides</name>
    <dbReference type="NCBI Taxonomy" id="59803"/>
    <lineage>
        <taxon>Bacteria</taxon>
        <taxon>Pseudomonadati</taxon>
        <taxon>Pseudomonadota</taxon>
        <taxon>Alphaproteobacteria</taxon>
        <taxon>Sphingomonadales</taxon>
        <taxon>Sphingomonadaceae</taxon>
        <taxon>Sphingomonas</taxon>
    </lineage>
</organism>
<reference evidence="2 3" key="1">
    <citation type="submission" date="2023-11" db="EMBL/GenBank/DDBJ databases">
        <title>MicrobeMod: A computational toolkit for identifying prokaryotic methylation and restriction-modification with nanopore sequencing.</title>
        <authorList>
            <person name="Crits-Christoph A."/>
            <person name="Kang S.C."/>
            <person name="Lee H."/>
            <person name="Ostrov N."/>
        </authorList>
    </citation>
    <scope>NUCLEOTIDE SEQUENCE [LARGE SCALE GENOMIC DNA]</scope>
    <source>
        <strain evidence="2 3">ATCC 14820</strain>
    </source>
</reference>
<feature type="compositionally biased region" description="Basic and acidic residues" evidence="1">
    <location>
        <begin position="39"/>
        <end position="56"/>
    </location>
</feature>
<feature type="region of interest" description="Disordered" evidence="1">
    <location>
        <begin position="25"/>
        <end position="64"/>
    </location>
</feature>